<dbReference type="AlphaFoldDB" id="A0A2V1DXE1"/>
<protein>
    <submittedName>
        <fullName evidence="2">Uncharacterized protein</fullName>
    </submittedName>
</protein>
<sequence length="193" mass="21328">MSLHTFPTQQLQFISYEGPPEPKQSKYAKKTPAKEDIRSDHGGILNTKPRPNAGQEGRGNSTCTPSGAEVIDLTHSTNEPNRQLSDEREVDDDLLSYDDGLLSKNKCQSTVPKQFVATPTWEDPYDESSKNMVVIEDSQPESEIDENWPWEDDMDTQVGTQPENSCDPAQGCRGEEPLAGAEDSIMLDGIDGL</sequence>
<feature type="compositionally biased region" description="Polar residues" evidence="1">
    <location>
        <begin position="1"/>
        <end position="13"/>
    </location>
</feature>
<dbReference type="Proteomes" id="UP000244855">
    <property type="component" value="Unassembled WGS sequence"/>
</dbReference>
<reference evidence="2 3" key="1">
    <citation type="journal article" date="2018" name="Sci. Rep.">
        <title>Comparative genomics provides insights into the lifestyle and reveals functional heterogeneity of dark septate endophytic fungi.</title>
        <authorList>
            <person name="Knapp D.G."/>
            <person name="Nemeth J.B."/>
            <person name="Barry K."/>
            <person name="Hainaut M."/>
            <person name="Henrissat B."/>
            <person name="Johnson J."/>
            <person name="Kuo A."/>
            <person name="Lim J.H.P."/>
            <person name="Lipzen A."/>
            <person name="Nolan M."/>
            <person name="Ohm R.A."/>
            <person name="Tamas L."/>
            <person name="Grigoriev I.V."/>
            <person name="Spatafora J.W."/>
            <person name="Nagy L.G."/>
            <person name="Kovacs G.M."/>
        </authorList>
    </citation>
    <scope>NUCLEOTIDE SEQUENCE [LARGE SCALE GENOMIC DNA]</scope>
    <source>
        <strain evidence="2 3">DSE2036</strain>
    </source>
</reference>
<feature type="compositionally biased region" description="Basic and acidic residues" evidence="1">
    <location>
        <begin position="32"/>
        <end position="41"/>
    </location>
</feature>
<proteinExistence type="predicted"/>
<keyword evidence="3" id="KW-1185">Reference proteome</keyword>
<dbReference type="EMBL" id="KZ805341">
    <property type="protein sequence ID" value="PVI02602.1"/>
    <property type="molecule type" value="Genomic_DNA"/>
</dbReference>
<name>A0A2V1DXE1_9PLEO</name>
<feature type="compositionally biased region" description="Acidic residues" evidence="1">
    <location>
        <begin position="138"/>
        <end position="155"/>
    </location>
</feature>
<evidence type="ECO:0000313" key="2">
    <source>
        <dbReference type="EMBL" id="PVI02602.1"/>
    </source>
</evidence>
<feature type="region of interest" description="Disordered" evidence="1">
    <location>
        <begin position="1"/>
        <end position="92"/>
    </location>
</feature>
<evidence type="ECO:0000313" key="3">
    <source>
        <dbReference type="Proteomes" id="UP000244855"/>
    </source>
</evidence>
<feature type="region of interest" description="Disordered" evidence="1">
    <location>
        <begin position="137"/>
        <end position="193"/>
    </location>
</feature>
<gene>
    <name evidence="2" type="ORF">DM02DRAFT_626638</name>
</gene>
<accession>A0A2V1DXE1</accession>
<evidence type="ECO:0000256" key="1">
    <source>
        <dbReference type="SAM" id="MobiDB-lite"/>
    </source>
</evidence>
<feature type="compositionally biased region" description="Polar residues" evidence="1">
    <location>
        <begin position="74"/>
        <end position="83"/>
    </location>
</feature>
<dbReference type="STRING" id="97972.A0A2V1DXE1"/>
<organism evidence="2 3">
    <name type="scientific">Periconia macrospinosa</name>
    <dbReference type="NCBI Taxonomy" id="97972"/>
    <lineage>
        <taxon>Eukaryota</taxon>
        <taxon>Fungi</taxon>
        <taxon>Dikarya</taxon>
        <taxon>Ascomycota</taxon>
        <taxon>Pezizomycotina</taxon>
        <taxon>Dothideomycetes</taxon>
        <taxon>Pleosporomycetidae</taxon>
        <taxon>Pleosporales</taxon>
        <taxon>Massarineae</taxon>
        <taxon>Periconiaceae</taxon>
        <taxon>Periconia</taxon>
    </lineage>
</organism>